<proteinExistence type="predicted"/>
<comment type="caution">
    <text evidence="1">The sequence shown here is derived from an EMBL/GenBank/DDBJ whole genome shotgun (WGS) entry which is preliminary data.</text>
</comment>
<dbReference type="EMBL" id="DVHI01000079">
    <property type="protein sequence ID" value="HIR63151.1"/>
    <property type="molecule type" value="Genomic_DNA"/>
</dbReference>
<dbReference type="GO" id="GO:0016787">
    <property type="term" value="F:hydrolase activity"/>
    <property type="evidence" value="ECO:0007669"/>
    <property type="project" value="UniProtKB-KW"/>
</dbReference>
<protein>
    <submittedName>
        <fullName evidence="1">Haloacid dehalogenase-like hydrolase</fullName>
    </submittedName>
</protein>
<keyword evidence="1" id="KW-0378">Hydrolase</keyword>
<reference evidence="1" key="1">
    <citation type="submission" date="2020-10" db="EMBL/GenBank/DDBJ databases">
        <authorList>
            <person name="Gilroy R."/>
        </authorList>
    </citation>
    <scope>NUCLEOTIDE SEQUENCE</scope>
    <source>
        <strain evidence="1">ChiHjej13B12-12457</strain>
    </source>
</reference>
<reference evidence="1" key="2">
    <citation type="journal article" date="2021" name="PeerJ">
        <title>Extensive microbial diversity within the chicken gut microbiome revealed by metagenomics and culture.</title>
        <authorList>
            <person name="Gilroy R."/>
            <person name="Ravi A."/>
            <person name="Getino M."/>
            <person name="Pursley I."/>
            <person name="Horton D.L."/>
            <person name="Alikhan N.F."/>
            <person name="Baker D."/>
            <person name="Gharbi K."/>
            <person name="Hall N."/>
            <person name="Watson M."/>
            <person name="Adriaenssens E.M."/>
            <person name="Foster-Nyarko E."/>
            <person name="Jarju S."/>
            <person name="Secka A."/>
            <person name="Antonio M."/>
            <person name="Oren A."/>
            <person name="Chaudhuri R.R."/>
            <person name="La Ragione R."/>
            <person name="Hildebrand F."/>
            <person name="Pallen M.J."/>
        </authorList>
    </citation>
    <scope>NUCLEOTIDE SEQUENCE</scope>
    <source>
        <strain evidence="1">ChiHjej13B12-12457</strain>
    </source>
</reference>
<evidence type="ECO:0000313" key="1">
    <source>
        <dbReference type="EMBL" id="HIR63151.1"/>
    </source>
</evidence>
<dbReference type="AlphaFoldDB" id="A0A9D1E2A1"/>
<gene>
    <name evidence="1" type="ORF">IAC94_06495</name>
</gene>
<dbReference type="InterPro" id="IPR023214">
    <property type="entry name" value="HAD_sf"/>
</dbReference>
<dbReference type="Gene3D" id="3.40.50.1000">
    <property type="entry name" value="HAD superfamily/HAD-like"/>
    <property type="match status" value="1"/>
</dbReference>
<dbReference type="Proteomes" id="UP000886744">
    <property type="component" value="Unassembled WGS sequence"/>
</dbReference>
<dbReference type="SUPFAM" id="SSF56784">
    <property type="entry name" value="HAD-like"/>
    <property type="match status" value="1"/>
</dbReference>
<name>A0A9D1E2A1_9BACT</name>
<accession>A0A9D1E2A1</accession>
<dbReference type="InterPro" id="IPR036412">
    <property type="entry name" value="HAD-like_sf"/>
</dbReference>
<dbReference type="Pfam" id="PF12710">
    <property type="entry name" value="HAD"/>
    <property type="match status" value="1"/>
</dbReference>
<evidence type="ECO:0000313" key="2">
    <source>
        <dbReference type="Proteomes" id="UP000886744"/>
    </source>
</evidence>
<organism evidence="1 2">
    <name type="scientific">Candidatus Coprenecus avistercoris</name>
    <dbReference type="NCBI Taxonomy" id="2840730"/>
    <lineage>
        <taxon>Bacteria</taxon>
        <taxon>Pseudomonadati</taxon>
        <taxon>Bacteroidota</taxon>
        <taxon>Bacteroidia</taxon>
        <taxon>Bacteroidales</taxon>
        <taxon>Rikenellaceae</taxon>
        <taxon>Rikenellaceae incertae sedis</taxon>
        <taxon>Candidatus Coprenecus</taxon>
    </lineage>
</organism>
<sequence>MTRPTVALIYDFDGTLSPANMQEFGLIQTFGKDPALFWSRSNQLSQDNDASEILCYMKTMIDEARASGVHLTRESFRRFGSMVKLYPGVREWFGKINEYGRSKGLQIEHYINSSGLTEMIEGTEIYPEFKNVYACSFLYEDGEAVWPAVAVDYTAKTQFLFKINKGVMSIRDHTLVNRYLPEKERPVPFSRMIYFGDGATDIPCMKLVKQFGGHSIAVYNPDGHEREKSERLLSEQRVHFVCPADYSEGKRIYRVVTAIIDKIKADLEIEALKG</sequence>